<dbReference type="EMBL" id="DF142956">
    <property type="protein sequence ID" value="GAA49398.1"/>
    <property type="molecule type" value="Genomic_DNA"/>
</dbReference>
<dbReference type="AlphaFoldDB" id="G7Y8W3"/>
<accession>G7Y8W3</accession>
<reference key="2">
    <citation type="submission" date="2011-10" db="EMBL/GenBank/DDBJ databases">
        <title>The genome and transcriptome sequence of Clonorchis sinensis provide insights into the carcinogenic liver fluke.</title>
        <authorList>
            <person name="Wang X."/>
            <person name="Huang Y."/>
            <person name="Chen W."/>
            <person name="Liu H."/>
            <person name="Guo L."/>
            <person name="Chen Y."/>
            <person name="Luo F."/>
            <person name="Zhou W."/>
            <person name="Sun J."/>
            <person name="Mao Q."/>
            <person name="Liang P."/>
            <person name="Zhou C."/>
            <person name="Tian Y."/>
            <person name="Men J."/>
            <person name="Lv X."/>
            <person name="Huang L."/>
            <person name="Zhou J."/>
            <person name="Hu Y."/>
            <person name="Li R."/>
            <person name="Zhang F."/>
            <person name="Lei H."/>
            <person name="Li X."/>
            <person name="Hu X."/>
            <person name="Liang C."/>
            <person name="Xu J."/>
            <person name="Wu Z."/>
            <person name="Yu X."/>
        </authorList>
    </citation>
    <scope>NUCLEOTIDE SEQUENCE</scope>
    <source>
        <strain>Henan</strain>
    </source>
</reference>
<sequence length="286" mass="32264">MKSATKGFWAKQLAWCLTKVTLNLSRTYRNSPPVEDVLRHNTNSLMAVGNLEWIVATIEFSKPSNVTAESIEPNKPETKVVVPMKKDSSTEDNEVDIPGVQANLYELNLQRDQLNIHTGLWTELQGRINTEDMMCHLLTQHLQSNWPAHCADTLICNARITDGAAGKHASVTLWSIVTESNDFCPSSIDQIEESIVAPLRSDDKEWTVHKSSDQNQVHYAQYIVMHTSPISGKWMKFGLQLLREKRLEIGGLHGNARIFTISLPKTQPLIPEAQIIQEETGQFEYT</sequence>
<proteinExistence type="predicted"/>
<evidence type="ECO:0000313" key="1">
    <source>
        <dbReference type="EMBL" id="GAA49398.1"/>
    </source>
</evidence>
<protein>
    <submittedName>
        <fullName evidence="1">Uncharacterized protein</fullName>
    </submittedName>
</protein>
<dbReference type="Proteomes" id="UP000008909">
    <property type="component" value="Unassembled WGS sequence"/>
</dbReference>
<name>G7Y8W3_CLOSI</name>
<evidence type="ECO:0000313" key="2">
    <source>
        <dbReference type="Proteomes" id="UP000008909"/>
    </source>
</evidence>
<keyword evidence="2" id="KW-1185">Reference proteome</keyword>
<feature type="non-terminal residue" evidence="1">
    <location>
        <position position="286"/>
    </location>
</feature>
<reference evidence="1" key="1">
    <citation type="journal article" date="2011" name="Genome Biol.">
        <title>The draft genome of the carcinogenic human liver fluke Clonorchis sinensis.</title>
        <authorList>
            <person name="Wang X."/>
            <person name="Chen W."/>
            <person name="Huang Y."/>
            <person name="Sun J."/>
            <person name="Men J."/>
            <person name="Liu H."/>
            <person name="Luo F."/>
            <person name="Guo L."/>
            <person name="Lv X."/>
            <person name="Deng C."/>
            <person name="Zhou C."/>
            <person name="Fan Y."/>
            <person name="Li X."/>
            <person name="Huang L."/>
            <person name="Hu Y."/>
            <person name="Liang C."/>
            <person name="Hu X."/>
            <person name="Xu J."/>
            <person name="Yu X."/>
        </authorList>
    </citation>
    <scope>NUCLEOTIDE SEQUENCE [LARGE SCALE GENOMIC DNA]</scope>
    <source>
        <strain evidence="1">Henan</strain>
    </source>
</reference>
<organism evidence="1 2">
    <name type="scientific">Clonorchis sinensis</name>
    <name type="common">Chinese liver fluke</name>
    <dbReference type="NCBI Taxonomy" id="79923"/>
    <lineage>
        <taxon>Eukaryota</taxon>
        <taxon>Metazoa</taxon>
        <taxon>Spiralia</taxon>
        <taxon>Lophotrochozoa</taxon>
        <taxon>Platyhelminthes</taxon>
        <taxon>Trematoda</taxon>
        <taxon>Digenea</taxon>
        <taxon>Opisthorchiida</taxon>
        <taxon>Opisthorchiata</taxon>
        <taxon>Opisthorchiidae</taxon>
        <taxon>Clonorchis</taxon>
    </lineage>
</organism>
<gene>
    <name evidence="1" type="ORF">CLF_103010</name>
</gene>